<proteinExistence type="predicted"/>
<dbReference type="HOGENOM" id="CLU_703900_0_0_1"/>
<evidence type="ECO:0000256" key="2">
    <source>
        <dbReference type="PROSITE-ProRule" id="PRU00059"/>
    </source>
</evidence>
<dbReference type="SMART" id="SM00042">
    <property type="entry name" value="CUB"/>
    <property type="match status" value="1"/>
</dbReference>
<sequence>MYGKGGTENQTDSSSYTTAPNAEQNIDMDVSRVNHDIALLKLEPDESVTSASTDNEYSDILDTSLVIEQYAAYDSSSENSNISVSSPFFPACLEKQSVSSLSGVSNNGVGGYVGAFKVPSETERFSPEYLATLGSPIESGLPSQARCQLVGHSPSFSHRVQENGTDNTLFWKLRNFQSFVTSSDFSLPYIFCISRSSASERERCARRFIQNTSGEESATNMELTQLIRSGFKGIRTGAFLNDQGLALFCQRHDGRWFLNGLYNWINLKRNFISLRIGASYGTFSSRNYPHSYKGSGDCLWIMLARSSVDGSSLGNQITLQFMDFVMSYKDILFVFNGVGRNKKIHDIFSGHQSPFNLTIPSSQVTLVLRNNDDIAERRMNGSYRITTSAVLN</sequence>
<evidence type="ECO:0000313" key="6">
    <source>
        <dbReference type="Proteomes" id="UP000007875"/>
    </source>
</evidence>
<dbReference type="Proteomes" id="UP000007875">
    <property type="component" value="Unassembled WGS sequence"/>
</dbReference>
<keyword evidence="6" id="KW-1185">Reference proteome</keyword>
<dbReference type="SUPFAM" id="SSF49854">
    <property type="entry name" value="Spermadhesin, CUB domain"/>
    <property type="match status" value="1"/>
</dbReference>
<dbReference type="InterPro" id="IPR000859">
    <property type="entry name" value="CUB_dom"/>
</dbReference>
<protein>
    <recommendedName>
        <fullName evidence="4">CUB domain-containing protein</fullName>
    </recommendedName>
</protein>
<dbReference type="Gene3D" id="2.60.120.290">
    <property type="entry name" value="Spermadhesin, CUB domain"/>
    <property type="match status" value="1"/>
</dbReference>
<comment type="caution">
    <text evidence="2">Lacks conserved residue(s) required for the propagation of feature annotation.</text>
</comment>
<dbReference type="CDD" id="cd00041">
    <property type="entry name" value="CUB"/>
    <property type="match status" value="1"/>
</dbReference>
<accession>H2Y857</accession>
<dbReference type="PROSITE" id="PS01180">
    <property type="entry name" value="CUB"/>
    <property type="match status" value="1"/>
</dbReference>
<name>H2Y857_CIOSA</name>
<evidence type="ECO:0000256" key="1">
    <source>
        <dbReference type="ARBA" id="ARBA00023157"/>
    </source>
</evidence>
<dbReference type="AlphaFoldDB" id="H2Y857"/>
<evidence type="ECO:0000256" key="3">
    <source>
        <dbReference type="SAM" id="MobiDB-lite"/>
    </source>
</evidence>
<dbReference type="GeneTree" id="ENSGT00530000069250"/>
<feature type="domain" description="CUB" evidence="4">
    <location>
        <begin position="272"/>
        <end position="390"/>
    </location>
</feature>
<evidence type="ECO:0000259" key="4">
    <source>
        <dbReference type="PROSITE" id="PS01180"/>
    </source>
</evidence>
<feature type="region of interest" description="Disordered" evidence="3">
    <location>
        <begin position="1"/>
        <end position="28"/>
    </location>
</feature>
<dbReference type="InterPro" id="IPR035914">
    <property type="entry name" value="Sperma_CUB_dom_sf"/>
</dbReference>
<dbReference type="Ensembl" id="ENSCSAVT00000001525.1">
    <property type="protein sequence ID" value="ENSCSAVP00000001505.1"/>
    <property type="gene ID" value="ENSCSAVG00000000858.1"/>
</dbReference>
<evidence type="ECO:0000313" key="5">
    <source>
        <dbReference type="Ensembl" id="ENSCSAVP00000001505.1"/>
    </source>
</evidence>
<organism evidence="5 6">
    <name type="scientific">Ciona savignyi</name>
    <name type="common">Pacific transparent sea squirt</name>
    <dbReference type="NCBI Taxonomy" id="51511"/>
    <lineage>
        <taxon>Eukaryota</taxon>
        <taxon>Metazoa</taxon>
        <taxon>Chordata</taxon>
        <taxon>Tunicata</taxon>
        <taxon>Ascidiacea</taxon>
        <taxon>Phlebobranchia</taxon>
        <taxon>Cionidae</taxon>
        <taxon>Ciona</taxon>
    </lineage>
</organism>
<feature type="compositionally biased region" description="Polar residues" evidence="3">
    <location>
        <begin position="7"/>
        <end position="24"/>
    </location>
</feature>
<reference evidence="5" key="2">
    <citation type="submission" date="2025-08" db="UniProtKB">
        <authorList>
            <consortium name="Ensembl"/>
        </authorList>
    </citation>
    <scope>IDENTIFICATION</scope>
</reference>
<reference evidence="6" key="1">
    <citation type="submission" date="2003-08" db="EMBL/GenBank/DDBJ databases">
        <authorList>
            <person name="Birren B."/>
            <person name="Nusbaum C."/>
            <person name="Abebe A."/>
            <person name="Abouelleil A."/>
            <person name="Adekoya E."/>
            <person name="Ait-zahra M."/>
            <person name="Allen N."/>
            <person name="Allen T."/>
            <person name="An P."/>
            <person name="Anderson M."/>
            <person name="Anderson S."/>
            <person name="Arachchi H."/>
            <person name="Armbruster J."/>
            <person name="Bachantsang P."/>
            <person name="Baldwin J."/>
            <person name="Barry A."/>
            <person name="Bayul T."/>
            <person name="Blitshsteyn B."/>
            <person name="Bloom T."/>
            <person name="Blye J."/>
            <person name="Boguslavskiy L."/>
            <person name="Borowsky M."/>
            <person name="Boukhgalter B."/>
            <person name="Brunache A."/>
            <person name="Butler J."/>
            <person name="Calixte N."/>
            <person name="Calvo S."/>
            <person name="Camarata J."/>
            <person name="Campo K."/>
            <person name="Chang J."/>
            <person name="Cheshatsang Y."/>
            <person name="Citroen M."/>
            <person name="Collymore A."/>
            <person name="Considine T."/>
            <person name="Cook A."/>
            <person name="Cooke P."/>
            <person name="Corum B."/>
            <person name="Cuomo C."/>
            <person name="David R."/>
            <person name="Dawoe T."/>
            <person name="Degray S."/>
            <person name="Dodge S."/>
            <person name="Dooley K."/>
            <person name="Dorje P."/>
            <person name="Dorjee K."/>
            <person name="Dorris L."/>
            <person name="Duffey N."/>
            <person name="Dupes A."/>
            <person name="Elkins T."/>
            <person name="Engels R."/>
            <person name="Erickson J."/>
            <person name="Farina A."/>
            <person name="Faro S."/>
            <person name="Ferreira P."/>
            <person name="Fischer H."/>
            <person name="Fitzgerald M."/>
            <person name="Foley K."/>
            <person name="Gage D."/>
            <person name="Galagan J."/>
            <person name="Gearin G."/>
            <person name="Gnerre S."/>
            <person name="Gnirke A."/>
            <person name="Goyette A."/>
            <person name="Graham J."/>
            <person name="Grandbois E."/>
            <person name="Gyaltsen K."/>
            <person name="Hafez N."/>
            <person name="Hagopian D."/>
            <person name="Hagos B."/>
            <person name="Hall J."/>
            <person name="Hatcher B."/>
            <person name="Heller A."/>
            <person name="Higgins H."/>
            <person name="Honan T."/>
            <person name="Horn A."/>
            <person name="Houde N."/>
            <person name="Hughes L."/>
            <person name="Hulme W."/>
            <person name="Husby E."/>
            <person name="Iliev I."/>
            <person name="Jaffe D."/>
            <person name="Jones C."/>
            <person name="Kamal M."/>
            <person name="Kamat A."/>
            <person name="Kamvysselis M."/>
            <person name="Karlsson E."/>
            <person name="Kells C."/>
            <person name="Kieu A."/>
            <person name="Kisner P."/>
            <person name="Kodira C."/>
            <person name="Kulbokas E."/>
            <person name="Labutti K."/>
            <person name="Lama D."/>
            <person name="Landers T."/>
            <person name="Leger J."/>
            <person name="Levine S."/>
            <person name="Lewis D."/>
            <person name="Lewis T."/>
            <person name="Lindblad-toh K."/>
            <person name="Liu X."/>
            <person name="Lokyitsang T."/>
            <person name="Lokyitsang Y."/>
            <person name="Lucien O."/>
            <person name="Lui A."/>
            <person name="Ma L.J."/>
            <person name="Mabbitt R."/>
            <person name="Macdonald J."/>
            <person name="Maclean C."/>
            <person name="Major J."/>
            <person name="Manning J."/>
            <person name="Marabella R."/>
            <person name="Maru K."/>
            <person name="Matthews C."/>
            <person name="Mauceli E."/>
            <person name="Mccarthy M."/>
            <person name="Mcdonough S."/>
            <person name="Mcghee T."/>
            <person name="Meldrim J."/>
            <person name="Meneus L."/>
            <person name="Mesirov J."/>
            <person name="Mihalev A."/>
            <person name="Mihova T."/>
            <person name="Mikkelsen T."/>
            <person name="Mlenga V."/>
            <person name="Moru K."/>
            <person name="Mozes J."/>
            <person name="Mulrain L."/>
            <person name="Munson G."/>
            <person name="Naylor J."/>
            <person name="Newes C."/>
            <person name="Nguyen C."/>
            <person name="Nguyen N."/>
            <person name="Nguyen T."/>
            <person name="Nicol R."/>
            <person name="Nielsen C."/>
            <person name="Nizzari M."/>
            <person name="Norbu C."/>
            <person name="Norbu N."/>
            <person name="O'donnell P."/>
            <person name="Okoawo O."/>
            <person name="O'leary S."/>
            <person name="Omotosho B."/>
            <person name="O'neill K."/>
            <person name="Osman S."/>
            <person name="Parker S."/>
            <person name="Perrin D."/>
            <person name="Phunkhang P."/>
            <person name="Piqani B."/>
            <person name="Purcell S."/>
            <person name="Rachupka T."/>
            <person name="Ramasamy U."/>
            <person name="Rameau R."/>
            <person name="Ray V."/>
            <person name="Raymond C."/>
            <person name="Retta R."/>
            <person name="Richardson S."/>
            <person name="Rise C."/>
            <person name="Rodriguez J."/>
            <person name="Rogers J."/>
            <person name="Rogov P."/>
            <person name="Rutman M."/>
            <person name="Schupbach R."/>
            <person name="Seaman C."/>
            <person name="Settipalli S."/>
            <person name="Sharpe T."/>
            <person name="Sheridan J."/>
            <person name="Sherpa N."/>
            <person name="Shi J."/>
            <person name="Smirnov S."/>
            <person name="Smith C."/>
            <person name="Sougnez C."/>
            <person name="Spencer B."/>
            <person name="Stalker J."/>
            <person name="Stange-thomann N."/>
            <person name="Stavropoulos S."/>
            <person name="Stetson K."/>
            <person name="Stone C."/>
            <person name="Stone S."/>
            <person name="Stubbs M."/>
            <person name="Talamas J."/>
            <person name="Tchuinga P."/>
            <person name="Tenzing P."/>
            <person name="Tesfaye S."/>
            <person name="Theodore J."/>
            <person name="Thoulutsang Y."/>
            <person name="Topham K."/>
            <person name="Towey S."/>
            <person name="Tsamla T."/>
            <person name="Tsomo N."/>
            <person name="Vallee D."/>
            <person name="Vassiliev H."/>
            <person name="Venkataraman V."/>
            <person name="Vinson J."/>
            <person name="Vo A."/>
            <person name="Wade C."/>
            <person name="Wang S."/>
            <person name="Wangchuk T."/>
            <person name="Wangdi T."/>
            <person name="Whittaker C."/>
            <person name="Wilkinson J."/>
            <person name="Wu Y."/>
            <person name="Wyman D."/>
            <person name="Yadav S."/>
            <person name="Yang S."/>
            <person name="Yang X."/>
            <person name="Yeager S."/>
            <person name="Yee E."/>
            <person name="Young G."/>
            <person name="Zainoun J."/>
            <person name="Zembeck L."/>
            <person name="Zimmer A."/>
            <person name="Zody M."/>
            <person name="Lander E."/>
        </authorList>
    </citation>
    <scope>NUCLEOTIDE SEQUENCE [LARGE SCALE GENOMIC DNA]</scope>
</reference>
<reference evidence="5" key="3">
    <citation type="submission" date="2025-09" db="UniProtKB">
        <authorList>
            <consortium name="Ensembl"/>
        </authorList>
    </citation>
    <scope>IDENTIFICATION</scope>
</reference>
<keyword evidence="1" id="KW-1015">Disulfide bond</keyword>
<dbReference type="Pfam" id="PF00431">
    <property type="entry name" value="CUB"/>
    <property type="match status" value="1"/>
</dbReference>